<comment type="subcellular location">
    <subcellularLocation>
        <location evidence="1 8">Cell membrane</location>
        <topology evidence="1 8">Multi-pass membrane protein</topology>
    </subcellularLocation>
</comment>
<feature type="transmembrane region" description="Helical" evidence="8">
    <location>
        <begin position="37"/>
        <end position="54"/>
    </location>
</feature>
<evidence type="ECO:0000313" key="10">
    <source>
        <dbReference type="Proteomes" id="UP000028945"/>
    </source>
</evidence>
<dbReference type="PANTHER" id="PTHR30269">
    <property type="entry name" value="TRANSMEMBRANE PROTEIN YFCA"/>
    <property type="match status" value="1"/>
</dbReference>
<evidence type="ECO:0000256" key="6">
    <source>
        <dbReference type="ARBA" id="ARBA00022989"/>
    </source>
</evidence>
<dbReference type="HOGENOM" id="CLU_045498_2_1_4"/>
<feature type="transmembrane region" description="Helical" evidence="8">
    <location>
        <begin position="12"/>
        <end position="31"/>
    </location>
</feature>
<proteinExistence type="inferred from homology"/>
<gene>
    <name evidence="9" type="ORF">IX83_04195</name>
</gene>
<comment type="similarity">
    <text evidence="2 8">Belongs to the 4-toluene sulfonate uptake permease (TSUP) (TC 2.A.102) family.</text>
</comment>
<feature type="transmembrane region" description="Helical" evidence="8">
    <location>
        <begin position="236"/>
        <end position="254"/>
    </location>
</feature>
<evidence type="ECO:0000256" key="4">
    <source>
        <dbReference type="ARBA" id="ARBA00022475"/>
    </source>
</evidence>
<sequence length="257" mass="27606">MDVVNSQLGIEWIFLILLGVSFVAGFIDAIAGGGGMITIPALLLCGIAPINALATNKLQGTFGALTASIAMLRKRIIHFSQVRITALFAFLGSVIGTITVQFIDSNQLSFVIPIVLLLIALYYLFNRSIGQIESKPRVSDKVYQTTVIPAIGFYDGFLGPGTGSFFALANVALKGMDLVRATAASKVFNLATNIASCLLFIMGGKVIWSIGAVMIVGQMTGAYFGSRLLIAKGASFIRPMVVITCFIMLARYMYNYF</sequence>
<evidence type="ECO:0000256" key="1">
    <source>
        <dbReference type="ARBA" id="ARBA00004651"/>
    </source>
</evidence>
<name>A0A077DDC5_9BURK</name>
<dbReference type="PANTHER" id="PTHR30269:SF0">
    <property type="entry name" value="MEMBRANE TRANSPORTER PROTEIN YFCA-RELATED"/>
    <property type="match status" value="1"/>
</dbReference>
<organism evidence="9 10">
    <name type="scientific">Basilea psittacipulmonis DSM 24701</name>
    <dbReference type="NCBI Taxonomy" id="1072685"/>
    <lineage>
        <taxon>Bacteria</taxon>
        <taxon>Pseudomonadati</taxon>
        <taxon>Pseudomonadota</taxon>
        <taxon>Betaproteobacteria</taxon>
        <taxon>Burkholderiales</taxon>
        <taxon>Alcaligenaceae</taxon>
        <taxon>Basilea</taxon>
    </lineage>
</organism>
<dbReference type="Proteomes" id="UP000028945">
    <property type="component" value="Chromosome"/>
</dbReference>
<dbReference type="eggNOG" id="COG0730">
    <property type="taxonomic scope" value="Bacteria"/>
</dbReference>
<keyword evidence="10" id="KW-1185">Reference proteome</keyword>
<reference evidence="9 10" key="1">
    <citation type="journal article" date="2014" name="BMC Genomics">
        <title>A genomic perspective on a new bacterial genus and species from the Alcaligenaceae family, Basilea psittacipulmonis.</title>
        <authorList>
            <person name="Whiteson K.L."/>
            <person name="Hernandez D."/>
            <person name="Lazarevic V."/>
            <person name="Gaia N."/>
            <person name="Farinelli L."/>
            <person name="Francois P."/>
            <person name="Pilo P."/>
            <person name="Frey J."/>
            <person name="Schrenzel J."/>
        </authorList>
    </citation>
    <scope>NUCLEOTIDE SEQUENCE [LARGE SCALE GENOMIC DNA]</scope>
    <source>
        <strain evidence="9 10">DSM 24701</strain>
    </source>
</reference>
<evidence type="ECO:0000256" key="7">
    <source>
        <dbReference type="ARBA" id="ARBA00023136"/>
    </source>
</evidence>
<dbReference type="KEGG" id="bpsi:IX83_04195"/>
<dbReference type="EMBL" id="CP009238">
    <property type="protein sequence ID" value="AIL32614.1"/>
    <property type="molecule type" value="Genomic_DNA"/>
</dbReference>
<keyword evidence="6 8" id="KW-1133">Transmembrane helix</keyword>
<evidence type="ECO:0000256" key="5">
    <source>
        <dbReference type="ARBA" id="ARBA00022692"/>
    </source>
</evidence>
<dbReference type="OrthoDB" id="554695at2"/>
<evidence type="ECO:0000256" key="8">
    <source>
        <dbReference type="RuleBase" id="RU363041"/>
    </source>
</evidence>
<dbReference type="GO" id="GO:0005886">
    <property type="term" value="C:plasma membrane"/>
    <property type="evidence" value="ECO:0007669"/>
    <property type="project" value="UniProtKB-SubCell"/>
</dbReference>
<dbReference type="Pfam" id="PF01925">
    <property type="entry name" value="TauE"/>
    <property type="match status" value="1"/>
</dbReference>
<accession>A0A077DDC5</accession>
<dbReference type="InterPro" id="IPR052017">
    <property type="entry name" value="TSUP"/>
</dbReference>
<feature type="transmembrane region" description="Helical" evidence="8">
    <location>
        <begin position="108"/>
        <end position="125"/>
    </location>
</feature>
<evidence type="ECO:0000256" key="3">
    <source>
        <dbReference type="ARBA" id="ARBA00022448"/>
    </source>
</evidence>
<dbReference type="InterPro" id="IPR002781">
    <property type="entry name" value="TM_pro_TauE-like"/>
</dbReference>
<feature type="transmembrane region" description="Helical" evidence="8">
    <location>
        <begin position="82"/>
        <end position="102"/>
    </location>
</feature>
<evidence type="ECO:0000256" key="2">
    <source>
        <dbReference type="ARBA" id="ARBA00009142"/>
    </source>
</evidence>
<keyword evidence="5 8" id="KW-0812">Transmembrane</keyword>
<dbReference type="AlphaFoldDB" id="A0A077DDC5"/>
<protein>
    <recommendedName>
        <fullName evidence="8">Probable membrane transporter protein</fullName>
    </recommendedName>
</protein>
<feature type="transmembrane region" description="Helical" evidence="8">
    <location>
        <begin position="146"/>
        <end position="173"/>
    </location>
</feature>
<keyword evidence="3" id="KW-0813">Transport</keyword>
<keyword evidence="4 8" id="KW-1003">Cell membrane</keyword>
<keyword evidence="7 8" id="KW-0472">Membrane</keyword>
<evidence type="ECO:0000313" key="9">
    <source>
        <dbReference type="EMBL" id="AIL32614.1"/>
    </source>
</evidence>
<feature type="transmembrane region" description="Helical" evidence="8">
    <location>
        <begin position="193"/>
        <end position="216"/>
    </location>
</feature>